<dbReference type="GO" id="GO:0009426">
    <property type="term" value="C:bacterial-type flagellum basal body, distal rod"/>
    <property type="evidence" value="ECO:0007669"/>
    <property type="project" value="UniProtKB-UniRule"/>
</dbReference>
<evidence type="ECO:0000256" key="3">
    <source>
        <dbReference type="ARBA" id="ARBA00017948"/>
    </source>
</evidence>
<dbReference type="NCBIfam" id="TIGR02488">
    <property type="entry name" value="flgG_G_neg"/>
    <property type="match status" value="1"/>
</dbReference>
<dbReference type="InterPro" id="IPR053967">
    <property type="entry name" value="LlgE_F_G-like_D1"/>
</dbReference>
<evidence type="ECO:0000313" key="10">
    <source>
        <dbReference type="EMBL" id="HIZ88835.1"/>
    </source>
</evidence>
<dbReference type="InterPro" id="IPR020013">
    <property type="entry name" value="Flagellar_FlgE/F/G"/>
</dbReference>
<dbReference type="Pfam" id="PF22692">
    <property type="entry name" value="LlgE_F_G_D1"/>
    <property type="match status" value="1"/>
</dbReference>
<dbReference type="AlphaFoldDB" id="A0A9D2KAK5"/>
<dbReference type="Proteomes" id="UP000824176">
    <property type="component" value="Unassembled WGS sequence"/>
</dbReference>
<dbReference type="InterPro" id="IPR037925">
    <property type="entry name" value="FlgE/F/G-like"/>
</dbReference>
<dbReference type="Pfam" id="PF06429">
    <property type="entry name" value="Flg_bbr_C"/>
    <property type="match status" value="1"/>
</dbReference>
<comment type="similarity">
    <text evidence="2 6">Belongs to the flagella basal body rod proteins family.</text>
</comment>
<accession>A0A9D2KAK5</accession>
<gene>
    <name evidence="10" type="primary">flgG</name>
    <name evidence="10" type="ORF">H9804_02725</name>
</gene>
<evidence type="ECO:0000256" key="1">
    <source>
        <dbReference type="ARBA" id="ARBA00004117"/>
    </source>
</evidence>
<reference evidence="10" key="1">
    <citation type="journal article" date="2021" name="PeerJ">
        <title>Extensive microbial diversity within the chicken gut microbiome revealed by metagenomics and culture.</title>
        <authorList>
            <person name="Gilroy R."/>
            <person name="Ravi A."/>
            <person name="Getino M."/>
            <person name="Pursley I."/>
            <person name="Horton D.L."/>
            <person name="Alikhan N.F."/>
            <person name="Baker D."/>
            <person name="Gharbi K."/>
            <person name="Hall N."/>
            <person name="Watson M."/>
            <person name="Adriaenssens E.M."/>
            <person name="Foster-Nyarko E."/>
            <person name="Jarju S."/>
            <person name="Secka A."/>
            <person name="Antonio M."/>
            <person name="Oren A."/>
            <person name="Chaudhuri R.R."/>
            <person name="La Ragione R."/>
            <person name="Hildebrand F."/>
            <person name="Pallen M.J."/>
        </authorList>
    </citation>
    <scope>NUCLEOTIDE SEQUENCE</scope>
    <source>
        <strain evidence="10">ChiW4-1371</strain>
    </source>
</reference>
<dbReference type="PANTHER" id="PTHR30435:SF19">
    <property type="entry name" value="FLAGELLAR BASAL-BODY ROD PROTEIN FLGG"/>
    <property type="match status" value="1"/>
</dbReference>
<evidence type="ECO:0000256" key="5">
    <source>
        <dbReference type="NCBIfam" id="TIGR02488"/>
    </source>
</evidence>
<dbReference type="GO" id="GO:0071978">
    <property type="term" value="P:bacterial-type flagellum-dependent swarming motility"/>
    <property type="evidence" value="ECO:0007669"/>
    <property type="project" value="TreeGrafter"/>
</dbReference>
<name>A0A9D2KAK5_9BACT</name>
<feature type="domain" description="Flagellar basal-body/hook protein C-terminal" evidence="8">
    <location>
        <begin position="215"/>
        <end position="259"/>
    </location>
</feature>
<reference evidence="10" key="2">
    <citation type="submission" date="2021-04" db="EMBL/GenBank/DDBJ databases">
        <authorList>
            <person name="Gilroy R."/>
        </authorList>
    </citation>
    <scope>NUCLEOTIDE SEQUENCE</scope>
    <source>
        <strain evidence="10">ChiW4-1371</strain>
    </source>
</reference>
<feature type="domain" description="Flagellar hook protein FlgE/F/G-like D1" evidence="9">
    <location>
        <begin position="97"/>
        <end position="158"/>
    </location>
</feature>
<feature type="domain" description="Flagellar basal body rod protein N-terminal" evidence="7">
    <location>
        <begin position="7"/>
        <end position="35"/>
    </location>
</feature>
<dbReference type="Pfam" id="PF00460">
    <property type="entry name" value="Flg_bb_rod"/>
    <property type="match status" value="1"/>
</dbReference>
<evidence type="ECO:0000259" key="7">
    <source>
        <dbReference type="Pfam" id="PF00460"/>
    </source>
</evidence>
<evidence type="ECO:0000256" key="2">
    <source>
        <dbReference type="ARBA" id="ARBA00009677"/>
    </source>
</evidence>
<dbReference type="InterPro" id="IPR010930">
    <property type="entry name" value="Flg_bb/hook_C_dom"/>
</dbReference>
<sequence length="262" mass="28105">MVRSLWTAATGMQAQQMNIDNMSNNLANVNTHGFKKGRILFQDLLYQDIKAAGAVTAAGINHPSGIQMGMGVATVAIQKIHSQGNYENTYNQLDLTIEGDGYFQITLPDGNIGYIRSGAFSIDANGDIVSPEGYLLEPGINVPDNALSISVSSDGIFSVKLPGEEEETELGQIEIARFINPTGLSSVGENVYLATEASGPAQVGIPSEDGYGKVRQGFLETSNVEMVTEMVNMITGQRAYEMNSKAIQTSDEMLQTVAGLKR</sequence>
<evidence type="ECO:0000259" key="9">
    <source>
        <dbReference type="Pfam" id="PF22692"/>
    </source>
</evidence>
<keyword evidence="10" id="KW-0969">Cilium</keyword>
<evidence type="ECO:0000256" key="6">
    <source>
        <dbReference type="RuleBase" id="RU362116"/>
    </source>
</evidence>
<evidence type="ECO:0000313" key="11">
    <source>
        <dbReference type="Proteomes" id="UP000824176"/>
    </source>
</evidence>
<dbReference type="SUPFAM" id="SSF117143">
    <property type="entry name" value="Flagellar hook protein flgE"/>
    <property type="match status" value="1"/>
</dbReference>
<dbReference type="InterPro" id="IPR012834">
    <property type="entry name" value="FlgG_G_neg"/>
</dbReference>
<comment type="caution">
    <text evidence="10">The sequence shown here is derived from an EMBL/GenBank/DDBJ whole genome shotgun (WGS) entry which is preliminary data.</text>
</comment>
<dbReference type="PANTHER" id="PTHR30435">
    <property type="entry name" value="FLAGELLAR PROTEIN"/>
    <property type="match status" value="1"/>
</dbReference>
<evidence type="ECO:0000259" key="8">
    <source>
        <dbReference type="Pfam" id="PF06429"/>
    </source>
</evidence>
<comment type="subcellular location">
    <subcellularLocation>
        <location evidence="1 6">Bacterial flagellum basal body</location>
    </subcellularLocation>
</comment>
<dbReference type="EMBL" id="DXAQ01000037">
    <property type="protein sequence ID" value="HIZ88835.1"/>
    <property type="molecule type" value="Genomic_DNA"/>
</dbReference>
<proteinExistence type="inferred from homology"/>
<evidence type="ECO:0000256" key="4">
    <source>
        <dbReference type="ARBA" id="ARBA00023143"/>
    </source>
</evidence>
<protein>
    <recommendedName>
        <fullName evidence="3 5">Flagellar basal-body rod protein FlgG</fullName>
    </recommendedName>
</protein>
<dbReference type="NCBIfam" id="TIGR03506">
    <property type="entry name" value="FlgEFG_subfam"/>
    <property type="match status" value="2"/>
</dbReference>
<keyword evidence="10" id="KW-0966">Cell projection</keyword>
<organism evidence="10 11">
    <name type="scientific">Candidatus Mucispirillum faecigallinarum</name>
    <dbReference type="NCBI Taxonomy" id="2838699"/>
    <lineage>
        <taxon>Bacteria</taxon>
        <taxon>Pseudomonadati</taxon>
        <taxon>Deferribacterota</taxon>
        <taxon>Deferribacteres</taxon>
        <taxon>Deferribacterales</taxon>
        <taxon>Mucispirillaceae</taxon>
        <taxon>Mucispirillum</taxon>
    </lineage>
</organism>
<keyword evidence="4 6" id="KW-0975">Bacterial flagellum</keyword>
<keyword evidence="10" id="KW-0282">Flagellum</keyword>
<dbReference type="InterPro" id="IPR001444">
    <property type="entry name" value="Flag_bb_rod_N"/>
</dbReference>